<evidence type="ECO:0000313" key="8">
    <source>
        <dbReference type="Proteomes" id="UP000317778"/>
    </source>
</evidence>
<dbReference type="Pfam" id="PF04055">
    <property type="entry name" value="Radical_SAM"/>
    <property type="match status" value="1"/>
</dbReference>
<dbReference type="InterPro" id="IPR058240">
    <property type="entry name" value="rSAM_sf"/>
</dbReference>
<dbReference type="PANTHER" id="PTHR43075:SF1">
    <property type="entry name" value="FORMATE LYASE ACTIVATING ENZYME, PUTATIVE (AFU_ORTHOLOGUE AFUA_2G15630)-RELATED"/>
    <property type="match status" value="1"/>
</dbReference>
<dbReference type="SUPFAM" id="SSF102114">
    <property type="entry name" value="Radical SAM enzymes"/>
    <property type="match status" value="1"/>
</dbReference>
<evidence type="ECO:0000256" key="5">
    <source>
        <dbReference type="PIRSR" id="PIRSR004869-50"/>
    </source>
</evidence>
<gene>
    <name evidence="7" type="ORF">CEE36_05760</name>
</gene>
<sequence>MSDSFPRYLGLVRSGELDERIRRAWQLAENCNLCPRACGIRRLEGEKGVCKAGDVLRVSSFIRHLGEEPVLSGWRGSGTVFFSHCSLRCRYCQNWQLSLEGEGVNISIEDFAKGMLKLQKAGVHNINWVTPSHYLPWLLEGLKIAAEQGLRLPLVYNCGGYESLEALRLLDGIVDIYLPDAKYADSELAKKLSGAQDYPEVNRAALAEMWRQVGDLETDDEGEEGVARKGLIVRHLMIPGETENTRGVLRVLAETAGVQVAISLMGQYFPTWRMKGTPYDRTITRAEYQEAASYMFDLGFSNGWVQERLGVELRHRPDFRRDEKEIR</sequence>
<dbReference type="InterPro" id="IPR016431">
    <property type="entry name" value="Pyrv-formate_lyase-activ_prd"/>
</dbReference>
<evidence type="ECO:0000256" key="1">
    <source>
        <dbReference type="ARBA" id="ARBA00022691"/>
    </source>
</evidence>
<proteinExistence type="predicted"/>
<dbReference type="PIRSF" id="PIRSF004869">
    <property type="entry name" value="PflX_prd"/>
    <property type="match status" value="1"/>
</dbReference>
<protein>
    <submittedName>
        <fullName evidence="7">Radical SAM protein</fullName>
    </submittedName>
</protein>
<dbReference type="InterPro" id="IPR007197">
    <property type="entry name" value="rSAM"/>
</dbReference>
<comment type="caution">
    <text evidence="7">The sequence shown here is derived from an EMBL/GenBank/DDBJ whole genome shotgun (WGS) entry which is preliminary data.</text>
</comment>
<feature type="domain" description="Radical SAM core" evidence="6">
    <location>
        <begin position="81"/>
        <end position="201"/>
    </location>
</feature>
<name>A0A532V713_UNCT6</name>
<keyword evidence="2 5" id="KW-0479">Metal-binding</keyword>
<dbReference type="PANTHER" id="PTHR43075">
    <property type="entry name" value="FORMATE LYASE ACTIVATING ENZYME, PUTATIVE (AFU_ORTHOLOGUE AFUA_2G15630)-RELATED"/>
    <property type="match status" value="1"/>
</dbReference>
<dbReference type="Gene3D" id="3.20.20.70">
    <property type="entry name" value="Aldolase class I"/>
    <property type="match status" value="1"/>
</dbReference>
<feature type="binding site" evidence="5">
    <location>
        <position position="92"/>
    </location>
    <ligand>
        <name>[4Fe-4S] cluster</name>
        <dbReference type="ChEBI" id="CHEBI:49883"/>
        <note>4Fe-4S-S-AdoMet</note>
    </ligand>
</feature>
<evidence type="ECO:0000256" key="3">
    <source>
        <dbReference type="ARBA" id="ARBA00023004"/>
    </source>
</evidence>
<dbReference type="AlphaFoldDB" id="A0A532V713"/>
<dbReference type="InterPro" id="IPR013785">
    <property type="entry name" value="Aldolase_TIM"/>
</dbReference>
<keyword evidence="3 5" id="KW-0408">Iron</keyword>
<evidence type="ECO:0000256" key="4">
    <source>
        <dbReference type="ARBA" id="ARBA00023014"/>
    </source>
</evidence>
<dbReference type="SFLD" id="SFLDG01099">
    <property type="entry name" value="Uncharacterised_Radical_SAM_Su"/>
    <property type="match status" value="1"/>
</dbReference>
<organism evidence="7 8">
    <name type="scientific">candidate division TA06 bacterium B3_TA06</name>
    <dbReference type="NCBI Taxonomy" id="2012487"/>
    <lineage>
        <taxon>Bacteria</taxon>
        <taxon>Bacteria division TA06</taxon>
    </lineage>
</organism>
<dbReference type="GO" id="GO:0003824">
    <property type="term" value="F:catalytic activity"/>
    <property type="evidence" value="ECO:0007669"/>
    <property type="project" value="InterPro"/>
</dbReference>
<dbReference type="SFLD" id="SFLDS00029">
    <property type="entry name" value="Radical_SAM"/>
    <property type="match status" value="1"/>
</dbReference>
<dbReference type="GO" id="GO:0051536">
    <property type="term" value="F:iron-sulfur cluster binding"/>
    <property type="evidence" value="ECO:0007669"/>
    <property type="project" value="UniProtKB-KW"/>
</dbReference>
<keyword evidence="4 5" id="KW-0411">Iron-sulfur</keyword>
<accession>A0A532V713</accession>
<dbReference type="Proteomes" id="UP000317778">
    <property type="component" value="Unassembled WGS sequence"/>
</dbReference>
<feature type="binding site" evidence="5">
    <location>
        <position position="85"/>
    </location>
    <ligand>
        <name>[4Fe-4S] cluster</name>
        <dbReference type="ChEBI" id="CHEBI:49883"/>
        <note>4Fe-4S-S-AdoMet</note>
    </ligand>
</feature>
<dbReference type="EMBL" id="NJBO01000007">
    <property type="protein sequence ID" value="TKJ42990.1"/>
    <property type="molecule type" value="Genomic_DNA"/>
</dbReference>
<reference evidence="7 8" key="1">
    <citation type="submission" date="2017-06" db="EMBL/GenBank/DDBJ databases">
        <title>Novel microbial phyla capable of carbon fixation and sulfur reduction in deep-sea sediments.</title>
        <authorList>
            <person name="Huang J."/>
            <person name="Baker B."/>
            <person name="Wang Y."/>
        </authorList>
    </citation>
    <scope>NUCLEOTIDE SEQUENCE [LARGE SCALE GENOMIC DNA]</scope>
    <source>
        <strain evidence="7">B3_TA06</strain>
    </source>
</reference>
<evidence type="ECO:0000313" key="7">
    <source>
        <dbReference type="EMBL" id="TKJ42990.1"/>
    </source>
</evidence>
<keyword evidence="1 5" id="KW-0949">S-adenosyl-L-methionine</keyword>
<dbReference type="GO" id="GO:0046872">
    <property type="term" value="F:metal ion binding"/>
    <property type="evidence" value="ECO:0007669"/>
    <property type="project" value="UniProtKB-KW"/>
</dbReference>
<comment type="cofactor">
    <cofactor evidence="5">
        <name>[4Fe-4S] cluster</name>
        <dbReference type="ChEBI" id="CHEBI:49883"/>
    </cofactor>
    <text evidence="5">Binds 1 [4Fe-4S] cluster. The cluster is coordinated with 3 cysteines and an exchangeable S-adenosyl-L-methionine.</text>
</comment>
<evidence type="ECO:0000259" key="6">
    <source>
        <dbReference type="Pfam" id="PF04055"/>
    </source>
</evidence>
<dbReference type="InterPro" id="IPR040085">
    <property type="entry name" value="MJ0674-like"/>
</dbReference>
<feature type="binding site" evidence="5">
    <location>
        <position position="89"/>
    </location>
    <ligand>
        <name>[4Fe-4S] cluster</name>
        <dbReference type="ChEBI" id="CHEBI:49883"/>
        <note>4Fe-4S-S-AdoMet</note>
    </ligand>
</feature>
<evidence type="ECO:0000256" key="2">
    <source>
        <dbReference type="ARBA" id="ARBA00022723"/>
    </source>
</evidence>